<evidence type="ECO:0000313" key="2">
    <source>
        <dbReference type="Proteomes" id="UP001525890"/>
    </source>
</evidence>
<gene>
    <name evidence="1" type="ORF">NG799_24905</name>
</gene>
<keyword evidence="2" id="KW-1185">Reference proteome</keyword>
<dbReference type="RefSeq" id="WP_368009010.1">
    <property type="nucleotide sequence ID" value="NZ_JAMXFF010000053.1"/>
</dbReference>
<dbReference type="EMBL" id="JAMXFF010000053">
    <property type="protein sequence ID" value="MCT7969556.1"/>
    <property type="molecule type" value="Genomic_DNA"/>
</dbReference>
<sequence>MIVSDRHFTPSSFPSQIRFIHCPTIINIAKYYKNVRFSPGDSFAPLRSDCPELTTDVGRRSRTAVELGESTNKSF</sequence>
<comment type="caution">
    <text evidence="1">The sequence shown here is derived from an EMBL/GenBank/DDBJ whole genome shotgun (WGS) entry which is preliminary data.</text>
</comment>
<name>A0ABT2N084_9CYAN</name>
<organism evidence="1 2">
    <name type="scientific">Laspinema palackyanum D2a</name>
    <dbReference type="NCBI Taxonomy" id="2953684"/>
    <lineage>
        <taxon>Bacteria</taxon>
        <taxon>Bacillati</taxon>
        <taxon>Cyanobacteriota</taxon>
        <taxon>Cyanophyceae</taxon>
        <taxon>Oscillatoriophycideae</taxon>
        <taxon>Oscillatoriales</taxon>
        <taxon>Laspinemataceae</taxon>
        <taxon>Laspinema</taxon>
        <taxon>Laspinema palackyanum</taxon>
    </lineage>
</organism>
<proteinExistence type="predicted"/>
<protein>
    <submittedName>
        <fullName evidence="1">Uncharacterized protein</fullName>
    </submittedName>
</protein>
<evidence type="ECO:0000313" key="1">
    <source>
        <dbReference type="EMBL" id="MCT7969556.1"/>
    </source>
</evidence>
<reference evidence="1 2" key="1">
    <citation type="journal article" date="2022" name="Front. Microbiol.">
        <title>High genomic differentiation and limited gene flow indicate recent cryptic speciation within the genus Laspinema (cyanobacteria).</title>
        <authorList>
            <person name="Stanojkovic A."/>
            <person name="Skoupy S."/>
            <person name="Skaloud P."/>
            <person name="Dvorak P."/>
        </authorList>
    </citation>
    <scope>NUCLEOTIDE SEQUENCE [LARGE SCALE GENOMIC DNA]</scope>
    <source>
        <strain evidence="1 2">D2a</strain>
    </source>
</reference>
<accession>A0ABT2N084</accession>
<dbReference type="Proteomes" id="UP001525890">
    <property type="component" value="Unassembled WGS sequence"/>
</dbReference>